<dbReference type="Proteomes" id="UP001515480">
    <property type="component" value="Unassembled WGS sequence"/>
</dbReference>
<keyword evidence="3" id="KW-1185">Reference proteome</keyword>
<name>A0AB34K9C3_PRYPA</name>
<evidence type="ECO:0000313" key="3">
    <source>
        <dbReference type="Proteomes" id="UP001515480"/>
    </source>
</evidence>
<reference evidence="2 3" key="1">
    <citation type="journal article" date="2024" name="Science">
        <title>Giant polyketide synthase enzymes in the biosynthesis of giant marine polyether toxins.</title>
        <authorList>
            <person name="Fallon T.R."/>
            <person name="Shende V.V."/>
            <person name="Wierzbicki I.H."/>
            <person name="Pendleton A.L."/>
            <person name="Watervoot N.F."/>
            <person name="Auber R.P."/>
            <person name="Gonzalez D.J."/>
            <person name="Wisecaver J.H."/>
            <person name="Moore B.S."/>
        </authorList>
    </citation>
    <scope>NUCLEOTIDE SEQUENCE [LARGE SCALE GENOMIC DNA]</scope>
    <source>
        <strain evidence="2 3">12B1</strain>
    </source>
</reference>
<dbReference type="AlphaFoldDB" id="A0AB34K9C3"/>
<evidence type="ECO:0000313" key="2">
    <source>
        <dbReference type="EMBL" id="KAL1530916.1"/>
    </source>
</evidence>
<proteinExistence type="predicted"/>
<comment type="caution">
    <text evidence="2">The sequence shown here is derived from an EMBL/GenBank/DDBJ whole genome shotgun (WGS) entry which is preliminary data.</text>
</comment>
<sequence>MHPRVAVRDASAAHHGCEAVAAVLPRACRSFLSAPAVSSAEQLALDCSAQLLPVAPRSSRGGGRSESRSWLQRRPAPPPRGRPHSGSRSLSLLGGGGGE</sequence>
<gene>
    <name evidence="2" type="ORF">AB1Y20_001807</name>
</gene>
<dbReference type="EMBL" id="JBGBPQ010000001">
    <property type="protein sequence ID" value="KAL1530916.1"/>
    <property type="molecule type" value="Genomic_DNA"/>
</dbReference>
<organism evidence="2 3">
    <name type="scientific">Prymnesium parvum</name>
    <name type="common">Toxic golden alga</name>
    <dbReference type="NCBI Taxonomy" id="97485"/>
    <lineage>
        <taxon>Eukaryota</taxon>
        <taxon>Haptista</taxon>
        <taxon>Haptophyta</taxon>
        <taxon>Prymnesiophyceae</taxon>
        <taxon>Prymnesiales</taxon>
        <taxon>Prymnesiaceae</taxon>
        <taxon>Prymnesium</taxon>
    </lineage>
</organism>
<protein>
    <submittedName>
        <fullName evidence="2">Uncharacterized protein</fullName>
    </submittedName>
</protein>
<feature type="region of interest" description="Disordered" evidence="1">
    <location>
        <begin position="54"/>
        <end position="99"/>
    </location>
</feature>
<evidence type="ECO:0000256" key="1">
    <source>
        <dbReference type="SAM" id="MobiDB-lite"/>
    </source>
</evidence>
<accession>A0AB34K9C3</accession>